<sequence length="150" mass="16813">MLRHAALSLFFLQKFELQKFVCSGLTLSAQIQVYAAVSAHVTRPWSHDWSRGINAVPVSPCAPVDTCPAPVAMRTVVFVTALLCAALAKDTFHGHQVLRIQAKDKTQLALIKDLEQLFEDQLDFWRDVSDVSTPVDIRVPPRLWSRSKNT</sequence>
<dbReference type="Gene3D" id="3.30.70.340">
    <property type="entry name" value="Metallocarboxypeptidase-like"/>
    <property type="match status" value="1"/>
</dbReference>
<proteinExistence type="predicted"/>
<accession>A0AAW0MQV6</accession>
<keyword evidence="1" id="KW-0479">Metal-binding</keyword>
<dbReference type="Proteomes" id="UP001460270">
    <property type="component" value="Unassembled WGS sequence"/>
</dbReference>
<reference evidence="5" key="1">
    <citation type="submission" date="2024-04" db="EMBL/GenBank/DDBJ databases">
        <title>Salinicola lusitanus LLJ914,a marine bacterium isolated from the Okinawa Trough.</title>
        <authorList>
            <person name="Li J."/>
        </authorList>
    </citation>
    <scope>NUCLEOTIDE SEQUENCE [LARGE SCALE GENOMIC DNA]</scope>
</reference>
<comment type="caution">
    <text evidence="4">The sequence shown here is derived from an EMBL/GenBank/DDBJ whole genome shotgun (WGS) entry which is preliminary data.</text>
</comment>
<dbReference type="InterPro" id="IPR003146">
    <property type="entry name" value="M14A_act_pep"/>
</dbReference>
<evidence type="ECO:0000313" key="4">
    <source>
        <dbReference type="EMBL" id="KAK7880914.1"/>
    </source>
</evidence>
<dbReference type="EMBL" id="JBBPFD010000037">
    <property type="protein sequence ID" value="KAK7880914.1"/>
    <property type="molecule type" value="Genomic_DNA"/>
</dbReference>
<name>A0AAW0MQV6_9GOBI</name>
<feature type="domain" description="Carboxypeptidase activation peptide" evidence="3">
    <location>
        <begin position="98"/>
        <end position="142"/>
    </location>
</feature>
<evidence type="ECO:0000259" key="3">
    <source>
        <dbReference type="Pfam" id="PF02244"/>
    </source>
</evidence>
<dbReference type="InterPro" id="IPR036990">
    <property type="entry name" value="M14A-like_propep"/>
</dbReference>
<dbReference type="AlphaFoldDB" id="A0AAW0MQV6"/>
<evidence type="ECO:0000313" key="5">
    <source>
        <dbReference type="Proteomes" id="UP001460270"/>
    </source>
</evidence>
<dbReference type="Pfam" id="PF02244">
    <property type="entry name" value="Propep_M14"/>
    <property type="match status" value="1"/>
</dbReference>
<organism evidence="4 5">
    <name type="scientific">Mugilogobius chulae</name>
    <name type="common">yellowstripe goby</name>
    <dbReference type="NCBI Taxonomy" id="88201"/>
    <lineage>
        <taxon>Eukaryota</taxon>
        <taxon>Metazoa</taxon>
        <taxon>Chordata</taxon>
        <taxon>Craniata</taxon>
        <taxon>Vertebrata</taxon>
        <taxon>Euteleostomi</taxon>
        <taxon>Actinopterygii</taxon>
        <taxon>Neopterygii</taxon>
        <taxon>Teleostei</taxon>
        <taxon>Neoteleostei</taxon>
        <taxon>Acanthomorphata</taxon>
        <taxon>Gobiaria</taxon>
        <taxon>Gobiiformes</taxon>
        <taxon>Gobioidei</taxon>
        <taxon>Gobiidae</taxon>
        <taxon>Gobionellinae</taxon>
        <taxon>Mugilogobius</taxon>
    </lineage>
</organism>
<dbReference type="SUPFAM" id="SSF54897">
    <property type="entry name" value="Protease propeptides/inhibitors"/>
    <property type="match status" value="1"/>
</dbReference>
<dbReference type="GO" id="GO:0046872">
    <property type="term" value="F:metal ion binding"/>
    <property type="evidence" value="ECO:0007669"/>
    <property type="project" value="UniProtKB-KW"/>
</dbReference>
<protein>
    <recommendedName>
        <fullName evidence="3">Carboxypeptidase activation peptide domain-containing protein</fullName>
    </recommendedName>
</protein>
<keyword evidence="2" id="KW-0862">Zinc</keyword>
<evidence type="ECO:0000256" key="2">
    <source>
        <dbReference type="ARBA" id="ARBA00022833"/>
    </source>
</evidence>
<keyword evidence="5" id="KW-1185">Reference proteome</keyword>
<gene>
    <name evidence="4" type="ORF">WMY93_032447</name>
</gene>
<evidence type="ECO:0000256" key="1">
    <source>
        <dbReference type="ARBA" id="ARBA00022723"/>
    </source>
</evidence>